<dbReference type="InterPro" id="IPR000555">
    <property type="entry name" value="JAMM/MPN+_dom"/>
</dbReference>
<dbReference type="Pfam" id="PF13012">
    <property type="entry name" value="MitMem_reg"/>
    <property type="match status" value="1"/>
</dbReference>
<evidence type="ECO:0000256" key="3">
    <source>
        <dbReference type="SAM" id="MobiDB-lite"/>
    </source>
</evidence>
<gene>
    <name evidence="5" type="ORF">SETTUDRAFT_120515</name>
</gene>
<feature type="region of interest" description="Disordered" evidence="3">
    <location>
        <begin position="225"/>
        <end position="263"/>
    </location>
</feature>
<name>R0IE71_EXST2</name>
<evidence type="ECO:0000256" key="2">
    <source>
        <dbReference type="RuleBase" id="RU367006"/>
    </source>
</evidence>
<dbReference type="GO" id="GO:0005737">
    <property type="term" value="C:cytoplasm"/>
    <property type="evidence" value="ECO:0007669"/>
    <property type="project" value="UniProtKB-SubCell"/>
</dbReference>
<comment type="function">
    <text evidence="2">Component of the COP9 signalosome complex (CSN), a complex involved in various cellular and developmental processes.</text>
</comment>
<dbReference type="PANTHER" id="PTHR10540:SF8">
    <property type="entry name" value="COP9 SIGNALOSOME COMPLEX SUBUNIT 6"/>
    <property type="match status" value="1"/>
</dbReference>
<dbReference type="RefSeq" id="XP_008029274.1">
    <property type="nucleotide sequence ID" value="XM_008031083.1"/>
</dbReference>
<keyword evidence="2" id="KW-0736">Signalosome</keyword>
<evidence type="ECO:0000313" key="6">
    <source>
        <dbReference type="Proteomes" id="UP000016935"/>
    </source>
</evidence>
<dbReference type="HOGENOM" id="CLU_027018_2_0_1"/>
<keyword evidence="2" id="KW-0963">Cytoplasm</keyword>
<dbReference type="CDD" id="cd08063">
    <property type="entry name" value="MPN_CSN6"/>
    <property type="match status" value="1"/>
</dbReference>
<dbReference type="InterPro" id="IPR024969">
    <property type="entry name" value="EIF3F/CSN6-like_C"/>
</dbReference>
<dbReference type="AlphaFoldDB" id="R0IE71"/>
<dbReference type="Pfam" id="PF01398">
    <property type="entry name" value="JAB"/>
    <property type="match status" value="1"/>
</dbReference>
<dbReference type="GO" id="GO:0000338">
    <property type="term" value="P:protein deneddylation"/>
    <property type="evidence" value="ECO:0007669"/>
    <property type="project" value="InterPro"/>
</dbReference>
<proteinExistence type="inferred from homology"/>
<accession>R0IE71</accession>
<dbReference type="Proteomes" id="UP000016935">
    <property type="component" value="Unassembled WGS sequence"/>
</dbReference>
<dbReference type="InterPro" id="IPR037518">
    <property type="entry name" value="MPN"/>
</dbReference>
<dbReference type="STRING" id="671987.R0IE71"/>
<dbReference type="Gene3D" id="3.40.140.10">
    <property type="entry name" value="Cytidine Deaminase, domain 2"/>
    <property type="match status" value="1"/>
</dbReference>
<comment type="subcellular location">
    <subcellularLocation>
        <location evidence="2">Cytoplasm</location>
    </subcellularLocation>
    <subcellularLocation>
        <location evidence="2">Nucleus</location>
    </subcellularLocation>
</comment>
<reference evidence="5 6" key="2">
    <citation type="journal article" date="2013" name="PLoS Genet.">
        <title>Comparative genome structure, secondary metabolite, and effector coding capacity across Cochliobolus pathogens.</title>
        <authorList>
            <person name="Condon B.J."/>
            <person name="Leng Y."/>
            <person name="Wu D."/>
            <person name="Bushley K.E."/>
            <person name="Ohm R.A."/>
            <person name="Otillar R."/>
            <person name="Martin J."/>
            <person name="Schackwitz W."/>
            <person name="Grimwood J."/>
            <person name="MohdZainudin N."/>
            <person name="Xue C."/>
            <person name="Wang R."/>
            <person name="Manning V.A."/>
            <person name="Dhillon B."/>
            <person name="Tu Z.J."/>
            <person name="Steffenson B.J."/>
            <person name="Salamov A."/>
            <person name="Sun H."/>
            <person name="Lowry S."/>
            <person name="LaButti K."/>
            <person name="Han J."/>
            <person name="Copeland A."/>
            <person name="Lindquist E."/>
            <person name="Barry K."/>
            <person name="Schmutz J."/>
            <person name="Baker S.E."/>
            <person name="Ciuffetti L.M."/>
            <person name="Grigoriev I.V."/>
            <person name="Zhong S."/>
            <person name="Turgeon B.G."/>
        </authorList>
    </citation>
    <scope>NUCLEOTIDE SEQUENCE [LARGE SCALE GENOMIC DNA]</scope>
    <source>
        <strain evidence="6">28A</strain>
    </source>
</reference>
<feature type="domain" description="MPN" evidence="4">
    <location>
        <begin position="22"/>
        <end position="166"/>
    </location>
</feature>
<dbReference type="EMBL" id="KB908833">
    <property type="protein sequence ID" value="EOA83605.1"/>
    <property type="molecule type" value="Genomic_DNA"/>
</dbReference>
<reference evidence="5 6" key="1">
    <citation type="journal article" date="2012" name="PLoS Pathog.">
        <title>Diverse lifestyles and strategies of plant pathogenesis encoded in the genomes of eighteen Dothideomycetes fungi.</title>
        <authorList>
            <person name="Ohm R.A."/>
            <person name="Feau N."/>
            <person name="Henrissat B."/>
            <person name="Schoch C.L."/>
            <person name="Horwitz B.A."/>
            <person name="Barry K.W."/>
            <person name="Condon B.J."/>
            <person name="Copeland A.C."/>
            <person name="Dhillon B."/>
            <person name="Glaser F."/>
            <person name="Hesse C.N."/>
            <person name="Kosti I."/>
            <person name="LaButti K."/>
            <person name="Lindquist E.A."/>
            <person name="Lucas S."/>
            <person name="Salamov A.A."/>
            <person name="Bradshaw R.E."/>
            <person name="Ciuffetti L."/>
            <person name="Hamelin R.C."/>
            <person name="Kema G.H.J."/>
            <person name="Lawrence C."/>
            <person name="Scott J.A."/>
            <person name="Spatafora J.W."/>
            <person name="Turgeon B.G."/>
            <person name="de Wit P.J.G.M."/>
            <person name="Zhong S."/>
            <person name="Goodwin S.B."/>
            <person name="Grigoriev I.V."/>
        </authorList>
    </citation>
    <scope>NUCLEOTIDE SEQUENCE [LARGE SCALE GENOMIC DNA]</scope>
    <source>
        <strain evidence="6">28A</strain>
    </source>
</reference>
<evidence type="ECO:0000313" key="5">
    <source>
        <dbReference type="EMBL" id="EOA83605.1"/>
    </source>
</evidence>
<dbReference type="PROSITE" id="PS50249">
    <property type="entry name" value="MPN"/>
    <property type="match status" value="1"/>
</dbReference>
<evidence type="ECO:0000259" key="4">
    <source>
        <dbReference type="PROSITE" id="PS50249"/>
    </source>
</evidence>
<protein>
    <recommendedName>
        <fullName evidence="2">COP9 signalosome complex subunit 6</fullName>
    </recommendedName>
</protein>
<feature type="compositionally biased region" description="Basic and acidic residues" evidence="3">
    <location>
        <begin position="237"/>
        <end position="257"/>
    </location>
</feature>
<comment type="similarity">
    <text evidence="1 2">Belongs to the peptidase M67A family. CSN6 subfamily.</text>
</comment>
<dbReference type="GO" id="GO:0008180">
    <property type="term" value="C:COP9 signalosome"/>
    <property type="evidence" value="ECO:0007669"/>
    <property type="project" value="UniProtKB-UniRule"/>
</dbReference>
<sequence>MADSSENPLVSSTRASDASPTVQLHPLVLLTITDCVTRHTLRQQKGPVVGAILGVQDGQNITMEVAFQAKLLSNQDGETTLDDEWFSKRLEDFKDVHKEPQLDIVGWFTLGPASGPEPHLLPIHLRISEVYTELPLLVLFHPENAFSEETAAGKLPLTVYESVSVTTSSDPNDKAMDIDGAVQPKSIKFRELVYSIETGEAEMISVDFVARGGGNATAVEGSVDVAASSAETPTTDEDAKQNARGKQKEKEKEKEDAPIEESSILNADDEEILSTLTAKMNAIRMLSRRIALLRAYLNSLPPSYLSDASLPINPTPDEQHPLPLNHSILRSISAMLARINILAPPDSATFSLESQQEASDVQLVNLLSSITNSVSAAKEFGRKSSIVEHAKNQGKNRMGTMGGYGGGGGYSGGSYGDGGDGNFFNTVMSGGSGVDRW</sequence>
<dbReference type="GeneID" id="19395821"/>
<dbReference type="OrthoDB" id="1378at2759"/>
<organism evidence="5 6">
    <name type="scientific">Exserohilum turcicum (strain 28A)</name>
    <name type="common">Northern leaf blight fungus</name>
    <name type="synonym">Setosphaeria turcica</name>
    <dbReference type="NCBI Taxonomy" id="671987"/>
    <lineage>
        <taxon>Eukaryota</taxon>
        <taxon>Fungi</taxon>
        <taxon>Dikarya</taxon>
        <taxon>Ascomycota</taxon>
        <taxon>Pezizomycotina</taxon>
        <taxon>Dothideomycetes</taxon>
        <taxon>Pleosporomycetidae</taxon>
        <taxon>Pleosporales</taxon>
        <taxon>Pleosporineae</taxon>
        <taxon>Pleosporaceae</taxon>
        <taxon>Exserohilum</taxon>
    </lineage>
</organism>
<dbReference type="GO" id="GO:0008237">
    <property type="term" value="F:metallopeptidase activity"/>
    <property type="evidence" value="ECO:0007669"/>
    <property type="project" value="InterPro"/>
</dbReference>
<dbReference type="PANTHER" id="PTHR10540">
    <property type="entry name" value="EUKARYOTIC TRANSLATION INITIATION FACTOR 3 SUBUNIT F-RELATED"/>
    <property type="match status" value="1"/>
</dbReference>
<dbReference type="InterPro" id="IPR033859">
    <property type="entry name" value="MPN_CSN6"/>
</dbReference>
<keyword evidence="2" id="KW-0539">Nucleus</keyword>
<dbReference type="eggNOG" id="KOG3050">
    <property type="taxonomic scope" value="Eukaryota"/>
</dbReference>
<evidence type="ECO:0000256" key="1">
    <source>
        <dbReference type="ARBA" id="ARBA00010893"/>
    </source>
</evidence>
<keyword evidence="6" id="KW-1185">Reference proteome</keyword>